<dbReference type="EMBL" id="LMWJ01000013">
    <property type="protein sequence ID" value="KUM74558.1"/>
    <property type="molecule type" value="Genomic_DNA"/>
</dbReference>
<feature type="domain" description="Cation/H+ exchanger transmembrane" evidence="8">
    <location>
        <begin position="72"/>
        <end position="454"/>
    </location>
</feature>
<keyword evidence="3 7" id="KW-0812">Transmembrane</keyword>
<dbReference type="PANTHER" id="PTHR32468:SF0">
    <property type="entry name" value="K(+)_H(+) ANTIPORTER 1"/>
    <property type="match status" value="1"/>
</dbReference>
<feature type="transmembrane region" description="Helical" evidence="7">
    <location>
        <begin position="123"/>
        <end position="143"/>
    </location>
</feature>
<evidence type="ECO:0000259" key="8">
    <source>
        <dbReference type="Pfam" id="PF00999"/>
    </source>
</evidence>
<evidence type="ECO:0000256" key="6">
    <source>
        <dbReference type="ARBA" id="ARBA00023136"/>
    </source>
</evidence>
<feature type="transmembrane region" description="Helical" evidence="7">
    <location>
        <begin position="155"/>
        <end position="177"/>
    </location>
</feature>
<dbReference type="InterPro" id="IPR038770">
    <property type="entry name" value="Na+/solute_symporter_sf"/>
</dbReference>
<keyword evidence="5" id="KW-0406">Ion transport</keyword>
<organism evidence="9 10">
    <name type="scientific">Streptomyces curacoi</name>
    <dbReference type="NCBI Taxonomy" id="146536"/>
    <lineage>
        <taxon>Bacteria</taxon>
        <taxon>Bacillati</taxon>
        <taxon>Actinomycetota</taxon>
        <taxon>Actinomycetes</taxon>
        <taxon>Kitasatosporales</taxon>
        <taxon>Streptomycetaceae</taxon>
        <taxon>Streptomyces</taxon>
    </lineage>
</organism>
<protein>
    <submittedName>
        <fullName evidence="9">Transporter</fullName>
    </submittedName>
</protein>
<dbReference type="AlphaFoldDB" id="A0A117P7M1"/>
<feature type="transmembrane region" description="Helical" evidence="7">
    <location>
        <begin position="92"/>
        <end position="111"/>
    </location>
</feature>
<evidence type="ECO:0000313" key="10">
    <source>
        <dbReference type="Proteomes" id="UP000054024"/>
    </source>
</evidence>
<feature type="transmembrane region" description="Helical" evidence="7">
    <location>
        <begin position="60"/>
        <end position="80"/>
    </location>
</feature>
<feature type="transmembrane region" description="Helical" evidence="7">
    <location>
        <begin position="223"/>
        <end position="246"/>
    </location>
</feature>
<feature type="transmembrane region" description="Helical" evidence="7">
    <location>
        <begin position="371"/>
        <end position="397"/>
    </location>
</feature>
<feature type="transmembrane region" description="Helical" evidence="7">
    <location>
        <begin position="189"/>
        <end position="211"/>
    </location>
</feature>
<dbReference type="GO" id="GO:1902600">
    <property type="term" value="P:proton transmembrane transport"/>
    <property type="evidence" value="ECO:0007669"/>
    <property type="project" value="InterPro"/>
</dbReference>
<accession>A0A117P7M1</accession>
<dbReference type="PANTHER" id="PTHR32468">
    <property type="entry name" value="CATION/H + ANTIPORTER"/>
    <property type="match status" value="1"/>
</dbReference>
<dbReference type="STRING" id="146536.AQI70_17070"/>
<feature type="transmembrane region" description="Helical" evidence="7">
    <location>
        <begin position="434"/>
        <end position="454"/>
    </location>
</feature>
<evidence type="ECO:0000256" key="2">
    <source>
        <dbReference type="ARBA" id="ARBA00022448"/>
    </source>
</evidence>
<feature type="transmembrane region" description="Helical" evidence="7">
    <location>
        <begin position="292"/>
        <end position="324"/>
    </location>
</feature>
<keyword evidence="6 7" id="KW-0472">Membrane</keyword>
<keyword evidence="10" id="KW-1185">Reference proteome</keyword>
<evidence type="ECO:0000313" key="9">
    <source>
        <dbReference type="EMBL" id="KUM74558.1"/>
    </source>
</evidence>
<comment type="subcellular location">
    <subcellularLocation>
        <location evidence="1">Membrane</location>
        <topology evidence="1">Multi-pass membrane protein</topology>
    </subcellularLocation>
</comment>
<evidence type="ECO:0000256" key="7">
    <source>
        <dbReference type="SAM" id="Phobius"/>
    </source>
</evidence>
<dbReference type="Pfam" id="PF00999">
    <property type="entry name" value="Na_H_Exchanger"/>
    <property type="match status" value="1"/>
</dbReference>
<dbReference type="OrthoDB" id="9793589at2"/>
<evidence type="ECO:0000256" key="4">
    <source>
        <dbReference type="ARBA" id="ARBA00022989"/>
    </source>
</evidence>
<dbReference type="InterPro" id="IPR006153">
    <property type="entry name" value="Cation/H_exchanger_TM"/>
</dbReference>
<comment type="caution">
    <text evidence="9">The sequence shown here is derived from an EMBL/GenBank/DDBJ whole genome shotgun (WGS) entry which is preliminary data.</text>
</comment>
<keyword evidence="2" id="KW-0813">Transport</keyword>
<evidence type="ECO:0000256" key="5">
    <source>
        <dbReference type="ARBA" id="ARBA00023065"/>
    </source>
</evidence>
<dbReference type="InterPro" id="IPR050794">
    <property type="entry name" value="CPA2_transporter"/>
</dbReference>
<gene>
    <name evidence="9" type="ORF">AQI70_17070</name>
</gene>
<dbReference type="GO" id="GO:0016020">
    <property type="term" value="C:membrane"/>
    <property type="evidence" value="ECO:0007669"/>
    <property type="project" value="UniProtKB-SubCell"/>
</dbReference>
<feature type="transmembrane region" description="Helical" evidence="7">
    <location>
        <begin position="409"/>
        <end position="428"/>
    </location>
</feature>
<dbReference type="Proteomes" id="UP000054024">
    <property type="component" value="Unassembled WGS sequence"/>
</dbReference>
<reference evidence="9 10" key="1">
    <citation type="submission" date="2015-10" db="EMBL/GenBank/DDBJ databases">
        <title>Draft genome sequence of Streptomyces curacoi DSM 40107, type strain for the species Streptomyces curacoi.</title>
        <authorList>
            <person name="Ruckert C."/>
            <person name="Winkler A."/>
            <person name="Kalinowski J."/>
            <person name="Kampfer P."/>
            <person name="Glaeser S."/>
        </authorList>
    </citation>
    <scope>NUCLEOTIDE SEQUENCE [LARGE SCALE GENOMIC DNA]</scope>
    <source>
        <strain evidence="9 10">DSM 40107</strain>
    </source>
</reference>
<evidence type="ECO:0000256" key="3">
    <source>
        <dbReference type="ARBA" id="ARBA00022692"/>
    </source>
</evidence>
<sequence length="476" mass="49132">MAEVKSRGTTRVLAVCLLSVLPLLAAALLLWHGTTGKDDAERPESGSATPGGAPHVEAWQLLLALAVVVAVARACGALVSRHLAQPRVVGEMISGIVLGPSVLGLVAPGVYDALFPAALHSYLNLVAQIGLALFMFLIGMEFGDTHHEGAGRTGAAVGIVGVCVSFALGCALGYALYTGYAPDGVGFLPFTLFLGIAMSVTAFPVLARLLMERGMLQSRAGTYAIVGAATADLACWLLLAGLVALLRGGSPLGVLRTLALTAVFFGVMVVLVRPALRRVLERPERRLPDGGVLTLIIPGVLLSAVATELIGIHLIFGAFLFGAICPKTAPALVDARGKLQELVTAVLLPPFFASVGLKTDLLQLGQGGGALWVWAGVALLVAVVGKLAGSAAAAALMSVERVDALRIGVLMNCRGLTELVILTIGLELGVLTPALFTMLVIVTLCATVMTAPLLDLLDRAEARTAPARTKASSVTR</sequence>
<name>A0A117P7M1_9ACTN</name>
<dbReference type="Gene3D" id="1.20.1530.20">
    <property type="match status" value="1"/>
</dbReference>
<feature type="transmembrane region" description="Helical" evidence="7">
    <location>
        <begin position="252"/>
        <end position="272"/>
    </location>
</feature>
<evidence type="ECO:0000256" key="1">
    <source>
        <dbReference type="ARBA" id="ARBA00004141"/>
    </source>
</evidence>
<dbReference type="GO" id="GO:0015297">
    <property type="term" value="F:antiporter activity"/>
    <property type="evidence" value="ECO:0007669"/>
    <property type="project" value="InterPro"/>
</dbReference>
<keyword evidence="4 7" id="KW-1133">Transmembrane helix</keyword>
<proteinExistence type="predicted"/>